<evidence type="ECO:0000313" key="2">
    <source>
        <dbReference type="Proteomes" id="UP000187209"/>
    </source>
</evidence>
<dbReference type="AlphaFoldDB" id="A0A1R2C3P6"/>
<evidence type="ECO:0008006" key="3">
    <source>
        <dbReference type="Google" id="ProtNLM"/>
    </source>
</evidence>
<reference evidence="1 2" key="1">
    <citation type="submission" date="2016-11" db="EMBL/GenBank/DDBJ databases">
        <title>The macronuclear genome of Stentor coeruleus: a giant cell with tiny introns.</title>
        <authorList>
            <person name="Slabodnick M."/>
            <person name="Ruby J.G."/>
            <person name="Reiff S.B."/>
            <person name="Swart E.C."/>
            <person name="Gosai S."/>
            <person name="Prabakaran S."/>
            <person name="Witkowska E."/>
            <person name="Larue G.E."/>
            <person name="Fisher S."/>
            <person name="Freeman R.M."/>
            <person name="Gunawardena J."/>
            <person name="Chu W."/>
            <person name="Stover N.A."/>
            <person name="Gregory B.D."/>
            <person name="Nowacki M."/>
            <person name="Derisi J."/>
            <person name="Roy S.W."/>
            <person name="Marshall W.F."/>
            <person name="Sood P."/>
        </authorList>
    </citation>
    <scope>NUCLEOTIDE SEQUENCE [LARGE SCALE GENOMIC DNA]</scope>
    <source>
        <strain evidence="1">WM001</strain>
    </source>
</reference>
<organism evidence="1 2">
    <name type="scientific">Stentor coeruleus</name>
    <dbReference type="NCBI Taxonomy" id="5963"/>
    <lineage>
        <taxon>Eukaryota</taxon>
        <taxon>Sar</taxon>
        <taxon>Alveolata</taxon>
        <taxon>Ciliophora</taxon>
        <taxon>Postciliodesmatophora</taxon>
        <taxon>Heterotrichea</taxon>
        <taxon>Heterotrichida</taxon>
        <taxon>Stentoridae</taxon>
        <taxon>Stentor</taxon>
    </lineage>
</organism>
<sequence length="232" mass="27227">MSLPIIPENSLGYILAIRIIKVLLPSNFPSHSPRLTLKIGSSEWFTTKTQDDPTSIHWEKTYIYDLSELSPMSIKISFTTKLFKDNEYCSCIVNSETFTTKKGIRFTEMVNQGQRVKIIWAFVIEEDRKIENAEFIRLINEVEVEKEEIRYYKNRIKTKLAKLKEKSTVCKEQLRNLVQNFEPILESDCDKNDGEVMSIAAERKKIYSQANDMLFLKLRIQKEMEKVNNRNK</sequence>
<name>A0A1R2C3P6_9CILI</name>
<accession>A0A1R2C3P6</accession>
<dbReference type="OrthoDB" id="325479at2759"/>
<protein>
    <recommendedName>
        <fullName evidence="3">C2 domain-containing protein</fullName>
    </recommendedName>
</protein>
<comment type="caution">
    <text evidence="1">The sequence shown here is derived from an EMBL/GenBank/DDBJ whole genome shotgun (WGS) entry which is preliminary data.</text>
</comment>
<keyword evidence="2" id="KW-1185">Reference proteome</keyword>
<dbReference type="EMBL" id="MPUH01000296">
    <property type="protein sequence ID" value="OMJ83642.1"/>
    <property type="molecule type" value="Genomic_DNA"/>
</dbReference>
<evidence type="ECO:0000313" key="1">
    <source>
        <dbReference type="EMBL" id="OMJ83642.1"/>
    </source>
</evidence>
<dbReference type="Proteomes" id="UP000187209">
    <property type="component" value="Unassembled WGS sequence"/>
</dbReference>
<gene>
    <name evidence="1" type="ORF">SteCoe_15368</name>
</gene>
<proteinExistence type="predicted"/>